<name>A0A4P7AIJ8_9MOLU</name>
<dbReference type="NCBIfam" id="TIGR00872">
    <property type="entry name" value="gnd_rel"/>
    <property type="match status" value="1"/>
</dbReference>
<evidence type="ECO:0000313" key="5">
    <source>
        <dbReference type="EMBL" id="QBQ07466.1"/>
    </source>
</evidence>
<evidence type="ECO:0000313" key="6">
    <source>
        <dbReference type="Proteomes" id="UP000294309"/>
    </source>
</evidence>
<evidence type="ECO:0000256" key="3">
    <source>
        <dbReference type="ARBA" id="ARBA00023064"/>
    </source>
</evidence>
<feature type="domain" description="6-phosphogluconate dehydrogenase C-terminal" evidence="4">
    <location>
        <begin position="168"/>
        <end position="299"/>
    </location>
</feature>
<proteinExistence type="inferred from homology"/>
<dbReference type="InterPro" id="IPR036291">
    <property type="entry name" value="NAD(P)-bd_dom_sf"/>
</dbReference>
<evidence type="ECO:0000256" key="2">
    <source>
        <dbReference type="ARBA" id="ARBA00023002"/>
    </source>
</evidence>
<gene>
    <name evidence="5" type="primary">gnd</name>
    <name evidence="5" type="ORF">SGLAD_v1c02670</name>
</gene>
<evidence type="ECO:0000259" key="4">
    <source>
        <dbReference type="SMART" id="SM01350"/>
    </source>
</evidence>
<dbReference type="GO" id="GO:0006098">
    <property type="term" value="P:pentose-phosphate shunt"/>
    <property type="evidence" value="ECO:0007669"/>
    <property type="project" value="InterPro"/>
</dbReference>
<dbReference type="GO" id="GO:0004616">
    <property type="term" value="F:phosphogluconate dehydrogenase (decarboxylating) activity"/>
    <property type="evidence" value="ECO:0007669"/>
    <property type="project" value="InterPro"/>
</dbReference>
<dbReference type="InterPro" id="IPR006114">
    <property type="entry name" value="6PGDH_C"/>
</dbReference>
<dbReference type="InterPro" id="IPR006115">
    <property type="entry name" value="6PGDH_NADP-bd"/>
</dbReference>
<organism evidence="5 6">
    <name type="scientific">Spiroplasma gladiatoris</name>
    <dbReference type="NCBI Taxonomy" id="2143"/>
    <lineage>
        <taxon>Bacteria</taxon>
        <taxon>Bacillati</taxon>
        <taxon>Mycoplasmatota</taxon>
        <taxon>Mollicutes</taxon>
        <taxon>Entomoplasmatales</taxon>
        <taxon>Spiroplasmataceae</taxon>
        <taxon>Spiroplasma</taxon>
    </lineage>
</organism>
<dbReference type="InterPro" id="IPR013328">
    <property type="entry name" value="6PGD_dom2"/>
</dbReference>
<dbReference type="KEGG" id="sgq:SGLAD_v1c02670"/>
<sequence>MSSIGVIGLGKMGLGLLQNLNRNNHKAIGFDNNKKTLEQVSNMNLEVVDSLKELVQKLQKPRVVISIITAGKPTSDVFNEVVDLLEPGDFFVDAANSFYKDSIAKYQVAKTKNINFIDAGVSGGPKGALNGACIMAGGDKVEVNYLKSMFTDICVENGFLHTGDVGSGHFAKMVHNGIEYGMMQAIAEGYNVLENSQFNYNYSEISKLWNNGSVIRSWLVELMIDVFSEDPKLDNFTDIMNMNGEGLWTLNEALQQGTPAPVIALSVMMRQASLIDNSFSGKVVSALRNKFGGHEVSKK</sequence>
<dbReference type="GO" id="GO:0019521">
    <property type="term" value="P:D-gluconate metabolic process"/>
    <property type="evidence" value="ECO:0007669"/>
    <property type="project" value="UniProtKB-KW"/>
</dbReference>
<dbReference type="OrthoDB" id="9804542at2"/>
<keyword evidence="3" id="KW-0311">Gluconate utilization</keyword>
<dbReference type="AlphaFoldDB" id="A0A4P7AIJ8"/>
<dbReference type="SMART" id="SM01350">
    <property type="entry name" value="6PGD"/>
    <property type="match status" value="1"/>
</dbReference>
<dbReference type="InterPro" id="IPR006183">
    <property type="entry name" value="Pgluconate_DH"/>
</dbReference>
<dbReference type="EMBL" id="CP038013">
    <property type="protein sequence ID" value="QBQ07466.1"/>
    <property type="molecule type" value="Genomic_DNA"/>
</dbReference>
<reference evidence="5 6" key="1">
    <citation type="submission" date="2019-03" db="EMBL/GenBank/DDBJ databases">
        <title>Complete genome sequence of Spiroplasma gladiatoris TG-1 (DSM 22552).</title>
        <authorList>
            <person name="Lin Y.-C."/>
            <person name="Chou L."/>
            <person name="Kuo C.-H."/>
        </authorList>
    </citation>
    <scope>NUCLEOTIDE SEQUENCE [LARGE SCALE GENOMIC DNA]</scope>
    <source>
        <strain evidence="5 6">TG-1</strain>
    </source>
</reference>
<dbReference type="PRINTS" id="PR00076">
    <property type="entry name" value="6PGDHDRGNASE"/>
</dbReference>
<dbReference type="Gene3D" id="3.40.50.720">
    <property type="entry name" value="NAD(P)-binding Rossmann-like Domain"/>
    <property type="match status" value="1"/>
</dbReference>
<accession>A0A4P7AIJ8</accession>
<keyword evidence="2" id="KW-0560">Oxidoreductase</keyword>
<keyword evidence="6" id="KW-1185">Reference proteome</keyword>
<dbReference type="InterPro" id="IPR004849">
    <property type="entry name" value="6DGDH_YqeC"/>
</dbReference>
<dbReference type="RefSeq" id="WP_134297258.1">
    <property type="nucleotide sequence ID" value="NZ_CP038013.1"/>
</dbReference>
<dbReference type="Pfam" id="PF00393">
    <property type="entry name" value="6PGD"/>
    <property type="match status" value="1"/>
</dbReference>
<dbReference type="PANTHER" id="PTHR11811">
    <property type="entry name" value="6-PHOSPHOGLUCONATE DEHYDROGENASE"/>
    <property type="match status" value="1"/>
</dbReference>
<dbReference type="Gene3D" id="1.10.1040.10">
    <property type="entry name" value="N-(1-d-carboxylethyl)-l-norvaline Dehydrogenase, domain 2"/>
    <property type="match status" value="1"/>
</dbReference>
<dbReference type="InterPro" id="IPR008927">
    <property type="entry name" value="6-PGluconate_DH-like_C_sf"/>
</dbReference>
<evidence type="ECO:0000256" key="1">
    <source>
        <dbReference type="ARBA" id="ARBA00008419"/>
    </source>
</evidence>
<dbReference type="SUPFAM" id="SSF48179">
    <property type="entry name" value="6-phosphogluconate dehydrogenase C-terminal domain-like"/>
    <property type="match status" value="1"/>
</dbReference>
<dbReference type="Proteomes" id="UP000294309">
    <property type="component" value="Chromosome"/>
</dbReference>
<dbReference type="SUPFAM" id="SSF51735">
    <property type="entry name" value="NAD(P)-binding Rossmann-fold domains"/>
    <property type="match status" value="1"/>
</dbReference>
<dbReference type="Pfam" id="PF03446">
    <property type="entry name" value="NAD_binding_2"/>
    <property type="match status" value="1"/>
</dbReference>
<dbReference type="GO" id="GO:0050661">
    <property type="term" value="F:NADP binding"/>
    <property type="evidence" value="ECO:0007669"/>
    <property type="project" value="InterPro"/>
</dbReference>
<dbReference type="NCBIfam" id="NF007161">
    <property type="entry name" value="PRK09599.1"/>
    <property type="match status" value="1"/>
</dbReference>
<comment type="similarity">
    <text evidence="1">Belongs to the 6-phosphogluconate dehydrogenase family.</text>
</comment>
<protein>
    <submittedName>
        <fullName evidence="5">6-phosphogluconate dehydrogenase</fullName>
    </submittedName>
</protein>